<keyword evidence="2" id="KW-1185">Reference proteome</keyword>
<organism evidence="1 2">
    <name type="scientific">Fusarium torulosum</name>
    <dbReference type="NCBI Taxonomy" id="33205"/>
    <lineage>
        <taxon>Eukaryota</taxon>
        <taxon>Fungi</taxon>
        <taxon>Dikarya</taxon>
        <taxon>Ascomycota</taxon>
        <taxon>Pezizomycotina</taxon>
        <taxon>Sordariomycetes</taxon>
        <taxon>Hypocreomycetidae</taxon>
        <taxon>Hypocreales</taxon>
        <taxon>Nectriaceae</taxon>
        <taxon>Fusarium</taxon>
    </lineage>
</organism>
<evidence type="ECO:0000313" key="2">
    <source>
        <dbReference type="Proteomes" id="UP001187734"/>
    </source>
</evidence>
<name>A0AAE8MMM8_9HYPO</name>
<proteinExistence type="predicted"/>
<dbReference type="EMBL" id="ONZP01000826">
    <property type="protein sequence ID" value="SPJ91057.1"/>
    <property type="molecule type" value="Genomic_DNA"/>
</dbReference>
<sequence length="14" mass="1636">MSQRSLWTGVGYHN</sequence>
<protein>
    <submittedName>
        <fullName evidence="1">Uncharacterized protein</fullName>
    </submittedName>
</protein>
<accession>A0AAE8MMM8</accession>
<reference evidence="1" key="1">
    <citation type="submission" date="2018-03" db="EMBL/GenBank/DDBJ databases">
        <authorList>
            <person name="Guldener U."/>
        </authorList>
    </citation>
    <scope>NUCLEOTIDE SEQUENCE</scope>
</reference>
<comment type="caution">
    <text evidence="1">The sequence shown here is derived from an EMBL/GenBank/DDBJ whole genome shotgun (WGS) entry which is preliminary data.</text>
</comment>
<gene>
    <name evidence="1" type="ORF">FTOL_13459</name>
</gene>
<dbReference type="Proteomes" id="UP001187734">
    <property type="component" value="Unassembled WGS sequence"/>
</dbReference>
<evidence type="ECO:0000313" key="1">
    <source>
        <dbReference type="EMBL" id="SPJ91057.1"/>
    </source>
</evidence>